<dbReference type="Proteomes" id="UP000597867">
    <property type="component" value="Unassembled WGS sequence"/>
</dbReference>
<evidence type="ECO:0000313" key="2">
    <source>
        <dbReference type="Proteomes" id="UP000597867"/>
    </source>
</evidence>
<proteinExistence type="predicted"/>
<accession>A0ACC5PYY7</accession>
<name>A0ACC5PYY7_DOLFA</name>
<dbReference type="EMBL" id="JADEWF010000015">
    <property type="protein sequence ID" value="MBE9218416.1"/>
    <property type="molecule type" value="Genomic_DNA"/>
</dbReference>
<evidence type="ECO:0000313" key="1">
    <source>
        <dbReference type="EMBL" id="MBE9218416.1"/>
    </source>
</evidence>
<gene>
    <name evidence="1" type="ORF">IQ222_06365</name>
</gene>
<sequence length="483" mass="54583">MTLETNLDKVKEIAKKAAIWAYPIVENYRSIYKLTIDSNNASYKGPMNEIHHVRNVATPDDTVFVTPNSDTPYSYLIMDLRTEPLVVTMPDITSFASATGKDRYYSLQLIDLYTFNFEYLGTRRGQQGGTYIIAGPDWSEEESEKITSILKSETNPEGIIDEIIKSETNLVFSLFRTQLFDPADSDDLAKVNQIQDQYEVQTLSQFMKTEPAPESAPNISYPRIDDSGPENGEKLDPNFFQYVNFLLQFCPTHPTEVELREQFKTIGMREDFSTFPPEGVSAEWVNALNEGSAIGMNTIVETAEKTPTSLGIFGTRKELLSDFHKDYNHQNNGDEPGYLNRAMGVFMGIYGNSDAEAVYPVYLQDSEGQQLDATKSNYQMVIPKEMPVNAFWSVTMYDGLTKFLVANEPLNRYLINSSMTLTPNEDQATITLYLQKESPGEGKESNWLPAPAGPMFVVMRLYRPQYEVISGTWNTPVITGYPK</sequence>
<reference evidence="1" key="1">
    <citation type="submission" date="2020-10" db="EMBL/GenBank/DDBJ databases">
        <authorList>
            <person name="Castelo-Branco R."/>
            <person name="Eusebio N."/>
            <person name="Adriana R."/>
            <person name="Vieira A."/>
            <person name="Brugerolle De Fraissinette N."/>
            <person name="Rezende De Castro R."/>
            <person name="Schneider M.P."/>
            <person name="Vasconcelos V."/>
            <person name="Leao P.N."/>
        </authorList>
    </citation>
    <scope>NUCLEOTIDE SEQUENCE</scope>
    <source>
        <strain evidence="1">LEGE 04289</strain>
    </source>
</reference>
<keyword evidence="2" id="KW-1185">Reference proteome</keyword>
<organism evidence="1 2">
    <name type="scientific">Dolichospermum flos-aquae LEGE 04289</name>
    <dbReference type="NCBI Taxonomy" id="1828708"/>
    <lineage>
        <taxon>Bacteria</taxon>
        <taxon>Bacillati</taxon>
        <taxon>Cyanobacteriota</taxon>
        <taxon>Cyanophyceae</taxon>
        <taxon>Nostocales</taxon>
        <taxon>Aphanizomenonaceae</taxon>
        <taxon>Dolichospermum</taxon>
    </lineage>
</organism>
<comment type="caution">
    <text evidence="1">The sequence shown here is derived from an EMBL/GenBank/DDBJ whole genome shotgun (WGS) entry which is preliminary data.</text>
</comment>
<protein>
    <submittedName>
        <fullName evidence="1">DUF1254 domain-containing protein</fullName>
    </submittedName>
</protein>